<evidence type="ECO:0000256" key="9">
    <source>
        <dbReference type="ARBA" id="ARBA00023136"/>
    </source>
</evidence>
<organism evidence="16 17">
    <name type="scientific">Clytia hemisphaerica</name>
    <dbReference type="NCBI Taxonomy" id="252671"/>
    <lineage>
        <taxon>Eukaryota</taxon>
        <taxon>Metazoa</taxon>
        <taxon>Cnidaria</taxon>
        <taxon>Hydrozoa</taxon>
        <taxon>Hydroidolina</taxon>
        <taxon>Leptothecata</taxon>
        <taxon>Obeliida</taxon>
        <taxon>Clytiidae</taxon>
        <taxon>Clytia</taxon>
    </lineage>
</organism>
<dbReference type="Pfam" id="PF09726">
    <property type="entry name" value="Macoilin"/>
    <property type="match status" value="1"/>
</dbReference>
<feature type="compositionally biased region" description="Polar residues" evidence="14">
    <location>
        <begin position="638"/>
        <end position="651"/>
    </location>
</feature>
<evidence type="ECO:0000256" key="2">
    <source>
        <dbReference type="ARBA" id="ARBA00004232"/>
    </source>
</evidence>
<dbReference type="GO" id="GO:0023041">
    <property type="term" value="P:neuronal signal transduction"/>
    <property type="evidence" value="ECO:0007669"/>
    <property type="project" value="InterPro"/>
</dbReference>
<dbReference type="GO" id="GO:0031965">
    <property type="term" value="C:nuclear membrane"/>
    <property type="evidence" value="ECO:0007669"/>
    <property type="project" value="UniProtKB-SubCell"/>
</dbReference>
<accession>A0A7M5TWF5</accession>
<evidence type="ECO:0000256" key="7">
    <source>
        <dbReference type="ARBA" id="ARBA00022824"/>
    </source>
</evidence>
<evidence type="ECO:0000313" key="16">
    <source>
        <dbReference type="EnsemblMetazoa" id="CLYHEMP002793.1"/>
    </source>
</evidence>
<evidence type="ECO:0000256" key="1">
    <source>
        <dbReference type="ARBA" id="ARBA00003440"/>
    </source>
</evidence>
<evidence type="ECO:0000256" key="4">
    <source>
        <dbReference type="ARBA" id="ARBA00021882"/>
    </source>
</evidence>
<dbReference type="GO" id="GO:0030867">
    <property type="term" value="C:rough endoplasmic reticulum membrane"/>
    <property type="evidence" value="ECO:0007669"/>
    <property type="project" value="UniProtKB-SubCell"/>
</dbReference>
<evidence type="ECO:0000256" key="11">
    <source>
        <dbReference type="ARBA" id="ARBA00023242"/>
    </source>
</evidence>
<feature type="compositionally biased region" description="Acidic residues" evidence="14">
    <location>
        <begin position="328"/>
        <end position="339"/>
    </location>
</feature>
<dbReference type="EnsemblMetazoa" id="CLYHEMT002793.1">
    <property type="protein sequence ID" value="CLYHEMP002793.1"/>
    <property type="gene ID" value="CLYHEMG002793"/>
</dbReference>
<keyword evidence="8 15" id="KW-1133">Transmembrane helix</keyword>
<keyword evidence="6 15" id="KW-0812">Transmembrane</keyword>
<evidence type="ECO:0000256" key="8">
    <source>
        <dbReference type="ARBA" id="ARBA00022989"/>
    </source>
</evidence>
<name>A0A7M5TWF5_9CNID</name>
<evidence type="ECO:0000256" key="15">
    <source>
        <dbReference type="SAM" id="Phobius"/>
    </source>
</evidence>
<evidence type="ECO:0000256" key="5">
    <source>
        <dbReference type="ARBA" id="ARBA00022553"/>
    </source>
</evidence>
<feature type="compositionally biased region" description="Polar residues" evidence="14">
    <location>
        <begin position="300"/>
        <end position="313"/>
    </location>
</feature>
<feature type="transmembrane region" description="Helical" evidence="15">
    <location>
        <begin position="69"/>
        <end position="95"/>
    </location>
</feature>
<evidence type="ECO:0000256" key="6">
    <source>
        <dbReference type="ARBA" id="ARBA00022692"/>
    </source>
</evidence>
<proteinExistence type="predicted"/>
<keyword evidence="10" id="KW-0325">Glycoprotein</keyword>
<keyword evidence="5" id="KW-0597">Phosphoprotein</keyword>
<protein>
    <recommendedName>
        <fullName evidence="4">Macoilin</fullName>
    </recommendedName>
    <alternativeName>
        <fullName evidence="12">Transmembrane protein 57</fullName>
    </alternativeName>
</protein>
<reference evidence="16" key="1">
    <citation type="submission" date="2021-01" db="UniProtKB">
        <authorList>
            <consortium name="EnsemblMetazoa"/>
        </authorList>
    </citation>
    <scope>IDENTIFICATION</scope>
</reference>
<dbReference type="GeneID" id="136817965"/>
<keyword evidence="7" id="KW-0256">Endoplasmic reticulum</keyword>
<evidence type="ECO:0000256" key="13">
    <source>
        <dbReference type="SAM" id="Coils"/>
    </source>
</evidence>
<dbReference type="InterPro" id="IPR019130">
    <property type="entry name" value="Macoilin"/>
</dbReference>
<dbReference type="RefSeq" id="XP_066930416.1">
    <property type="nucleotide sequence ID" value="XM_067074315.1"/>
</dbReference>
<evidence type="ECO:0000256" key="3">
    <source>
        <dbReference type="ARBA" id="ARBA00004269"/>
    </source>
</evidence>
<evidence type="ECO:0000256" key="12">
    <source>
        <dbReference type="ARBA" id="ARBA00031129"/>
    </source>
</evidence>
<dbReference type="AlphaFoldDB" id="A0A7M5TWF5"/>
<feature type="region of interest" description="Disordered" evidence="14">
    <location>
        <begin position="633"/>
        <end position="652"/>
    </location>
</feature>
<dbReference type="PANTHER" id="PTHR47464">
    <property type="entry name" value="MACOILIN"/>
    <property type="match status" value="1"/>
</dbReference>
<feature type="region of interest" description="Disordered" evidence="14">
    <location>
        <begin position="456"/>
        <end position="491"/>
    </location>
</feature>
<comment type="function">
    <text evidence="1">Plays a role in the regulation of neuronal activity.</text>
</comment>
<sequence>MKRRTIDASKLRRPTKRSRITDSVNGSWLLYLRFFVVWLLIITVDFALEFRIEFLWPFWLLIKSSFDSFRYQGMALTLLFLCITLLSDVICFMFLPLHWLFFVASTYVWVQFVITTERGPCLATVALWLLFVYVEASVRLREIKSLPFNLDICRPFAAHCIGYPVVSLGYGFKSFVGYKVKNYKKTEVSHQNDFYQQLVSYALPIEVQSLYNEILIKKPLVNGINSKTDIDTIFSNDTRNKKNQKSNENDEKSSSSLSLHDLETISSIPSKDSNISSKRHLNHHDNYESGFVRVTKLSSNLKSNGDVSGNKQQRSSKHNKQPKAPAESDYELDISDSEESTSSSRLSHDNSPKSHRSATIDNLQNKLKEEQVSRRRSEQQVCQMECDMKKLRSDLHSVRQTESEFRTQVNSSLIAERYMKAELDQLKSDNENLQQKISSFNSNKSQDKSLISSLERKLKNERDNRAQLESQLKESKKKSTSESPSDLKLANHNACNARNNELEADLQRMQAKLDEANRKMEALKKVESNRKHNENDTEKIKKEFEILTNALNAMQGKNLHLENSLSSETRLKLDLFSALGDTRRQLEIAQDRMKEKCKEVEMLKGKIAEVMAVMPPQYHSSISSFGNGGGTGNGSAIPVSSQSESKSSFITKKSADPVVTSASFATTNGIA</sequence>
<keyword evidence="17" id="KW-1185">Reference proteome</keyword>
<dbReference type="PANTHER" id="PTHR47464:SF2">
    <property type="entry name" value="MACOILIN"/>
    <property type="match status" value="1"/>
</dbReference>
<keyword evidence="13" id="KW-0175">Coiled coil</keyword>
<feature type="transmembrane region" description="Helical" evidence="15">
    <location>
        <begin position="28"/>
        <end position="48"/>
    </location>
</feature>
<feature type="region of interest" description="Disordered" evidence="14">
    <location>
        <begin position="300"/>
        <end position="358"/>
    </location>
</feature>
<dbReference type="Proteomes" id="UP000594262">
    <property type="component" value="Unplaced"/>
</dbReference>
<feature type="coiled-coil region" evidence="13">
    <location>
        <begin position="579"/>
        <end position="606"/>
    </location>
</feature>
<evidence type="ECO:0000256" key="10">
    <source>
        <dbReference type="ARBA" id="ARBA00023180"/>
    </source>
</evidence>
<feature type="compositionally biased region" description="Basic and acidic residues" evidence="14">
    <location>
        <begin position="456"/>
        <end position="480"/>
    </location>
</feature>
<feature type="region of interest" description="Disordered" evidence="14">
    <location>
        <begin position="235"/>
        <end position="262"/>
    </location>
</feature>
<evidence type="ECO:0000313" key="17">
    <source>
        <dbReference type="Proteomes" id="UP000594262"/>
    </source>
</evidence>
<evidence type="ECO:0000256" key="14">
    <source>
        <dbReference type="SAM" id="MobiDB-lite"/>
    </source>
</evidence>
<comment type="subcellular location">
    <subcellularLocation>
        <location evidence="2">Nucleus membrane</location>
        <topology evidence="2">Multi-pass membrane protein</topology>
    </subcellularLocation>
    <subcellularLocation>
        <location evidence="3">Rough endoplasmic reticulum membrane</location>
        <topology evidence="3">Multi-pass membrane protein</topology>
    </subcellularLocation>
</comment>
<dbReference type="OrthoDB" id="10071111at2759"/>
<keyword evidence="9 15" id="KW-0472">Membrane</keyword>
<keyword evidence="11" id="KW-0539">Nucleus</keyword>